<protein>
    <recommendedName>
        <fullName evidence="2">histidine kinase</fullName>
        <ecNumber evidence="2">2.7.13.3</ecNumber>
    </recommendedName>
</protein>
<dbReference type="SUPFAM" id="SSF52172">
    <property type="entry name" value="CheY-like"/>
    <property type="match status" value="1"/>
</dbReference>
<dbReference type="InterPro" id="IPR003594">
    <property type="entry name" value="HATPase_dom"/>
</dbReference>
<evidence type="ECO:0000259" key="7">
    <source>
        <dbReference type="PROSITE" id="PS50110"/>
    </source>
</evidence>
<dbReference type="Gene3D" id="3.40.50.2300">
    <property type="match status" value="1"/>
</dbReference>
<keyword evidence="5" id="KW-0175">Coiled coil</keyword>
<dbReference type="PROSITE" id="PS50110">
    <property type="entry name" value="RESPONSE_REGULATORY"/>
    <property type="match status" value="1"/>
</dbReference>
<feature type="coiled-coil region" evidence="5">
    <location>
        <begin position="172"/>
        <end position="213"/>
    </location>
</feature>
<feature type="domain" description="Histidine kinase" evidence="6">
    <location>
        <begin position="229"/>
        <end position="455"/>
    </location>
</feature>
<dbReference type="InterPro" id="IPR001789">
    <property type="entry name" value="Sig_transdc_resp-reg_receiver"/>
</dbReference>
<dbReference type="Pfam" id="PF00072">
    <property type="entry name" value="Response_reg"/>
    <property type="match status" value="1"/>
</dbReference>
<proteinExistence type="predicted"/>
<dbReference type="InterPro" id="IPR004358">
    <property type="entry name" value="Sig_transdc_His_kin-like_C"/>
</dbReference>
<dbReference type="InterPro" id="IPR011006">
    <property type="entry name" value="CheY-like_superfamily"/>
</dbReference>
<dbReference type="SMART" id="SM00387">
    <property type="entry name" value="HATPase_c"/>
    <property type="match status" value="1"/>
</dbReference>
<dbReference type="InterPro" id="IPR036890">
    <property type="entry name" value="HATPase_C_sf"/>
</dbReference>
<dbReference type="Pfam" id="PF00512">
    <property type="entry name" value="HisKA"/>
    <property type="match status" value="1"/>
</dbReference>
<feature type="modified residue" description="4-aspartylphosphate" evidence="4">
    <location>
        <position position="60"/>
    </location>
</feature>
<comment type="catalytic activity">
    <reaction evidence="1">
        <text>ATP + protein L-histidine = ADP + protein N-phospho-L-histidine.</text>
        <dbReference type="EC" id="2.7.13.3"/>
    </reaction>
</comment>
<reference evidence="8 9" key="1">
    <citation type="submission" date="2023-12" db="EMBL/GenBank/DDBJ databases">
        <title>A. evansii MAY27, complete genome.</title>
        <authorList>
            <person name="Wang Y."/>
        </authorList>
    </citation>
    <scope>NUCLEOTIDE SEQUENCE [LARGE SCALE GENOMIC DNA]</scope>
    <source>
        <strain evidence="8 9">MAY27</strain>
    </source>
</reference>
<dbReference type="InterPro" id="IPR036097">
    <property type="entry name" value="HisK_dim/P_sf"/>
</dbReference>
<evidence type="ECO:0000313" key="8">
    <source>
        <dbReference type="EMBL" id="WRL46795.1"/>
    </source>
</evidence>
<dbReference type="EC" id="2.7.13.3" evidence="2"/>
<sequence>MTADVPLAPAPVLIVEDSAVQAEMLRRVVEGAGYAVLSAGDGATALALARAQRPAAVVSDVSMPVMDGYELCRHLHDDEALAGIPVILLTSLAATDDVIRGLNAGADCYVTKPYDEAVLLASLRAQIEAPPSPSCAGACPPMRLRLGDDEHELRPRDARQLVGLLVSTYESAVHQNRELRRTQERLLDANRELEASNRTLEAAYAELRETQSRLVQSAKMASLGELVAGVAHEINNPLAFVLNHHATVSRALVQVEAEARPQLSPERARLLDKARERLADMAGGLERMRDLVVKLRTFSRLDAGEIRTIDVEEAIDAVLTLLQHRLHDRIRVTRRGVPQRGLDCYPGPLNQVLMNLLANAIDAIDPAAGDGEITITTLEDEDMMRIEIADNGKGMCERVRERIFEPFFTTKPVGAGTGLGLSISFGIVRQHGGTLEAFSEEGVGTRMVVRLPLRQNGPTAATNTGGAT</sequence>
<dbReference type="Proteomes" id="UP001626593">
    <property type="component" value="Chromosome"/>
</dbReference>
<dbReference type="PANTHER" id="PTHR43065">
    <property type="entry name" value="SENSOR HISTIDINE KINASE"/>
    <property type="match status" value="1"/>
</dbReference>
<dbReference type="SUPFAM" id="SSF47384">
    <property type="entry name" value="Homodimeric domain of signal transducing histidine kinase"/>
    <property type="match status" value="1"/>
</dbReference>
<evidence type="ECO:0000256" key="2">
    <source>
        <dbReference type="ARBA" id="ARBA00012438"/>
    </source>
</evidence>
<dbReference type="InterPro" id="IPR003661">
    <property type="entry name" value="HisK_dim/P_dom"/>
</dbReference>
<dbReference type="Gene3D" id="3.30.565.10">
    <property type="entry name" value="Histidine kinase-like ATPase, C-terminal domain"/>
    <property type="match status" value="1"/>
</dbReference>
<dbReference type="SMART" id="SM00448">
    <property type="entry name" value="REC"/>
    <property type="match status" value="1"/>
</dbReference>
<evidence type="ECO:0000256" key="4">
    <source>
        <dbReference type="PROSITE-ProRule" id="PRU00169"/>
    </source>
</evidence>
<keyword evidence="3 4" id="KW-0597">Phosphoprotein</keyword>
<evidence type="ECO:0000256" key="1">
    <source>
        <dbReference type="ARBA" id="ARBA00000085"/>
    </source>
</evidence>
<feature type="domain" description="Response regulatory" evidence="7">
    <location>
        <begin position="11"/>
        <end position="127"/>
    </location>
</feature>
<keyword evidence="9" id="KW-1185">Reference proteome</keyword>
<dbReference type="SUPFAM" id="SSF55874">
    <property type="entry name" value="ATPase domain of HSP90 chaperone/DNA topoisomerase II/histidine kinase"/>
    <property type="match status" value="1"/>
</dbReference>
<dbReference type="PROSITE" id="PS50109">
    <property type="entry name" value="HIS_KIN"/>
    <property type="match status" value="1"/>
</dbReference>
<dbReference type="Pfam" id="PF02518">
    <property type="entry name" value="HATPase_c"/>
    <property type="match status" value="1"/>
</dbReference>
<organism evidence="8 9">
    <name type="scientific">Aromatoleum evansii</name>
    <name type="common">Azoarcus evansii</name>
    <dbReference type="NCBI Taxonomy" id="59406"/>
    <lineage>
        <taxon>Bacteria</taxon>
        <taxon>Pseudomonadati</taxon>
        <taxon>Pseudomonadota</taxon>
        <taxon>Betaproteobacteria</taxon>
        <taxon>Rhodocyclales</taxon>
        <taxon>Rhodocyclaceae</taxon>
        <taxon>Aromatoleum</taxon>
    </lineage>
</organism>
<evidence type="ECO:0000256" key="5">
    <source>
        <dbReference type="SAM" id="Coils"/>
    </source>
</evidence>
<dbReference type="RefSeq" id="WP_407279522.1">
    <property type="nucleotide sequence ID" value="NZ_CP141259.1"/>
</dbReference>
<name>A0ABZ1ALP9_AROEV</name>
<gene>
    <name evidence="8" type="ORF">U5817_01735</name>
</gene>
<evidence type="ECO:0000256" key="3">
    <source>
        <dbReference type="ARBA" id="ARBA00022553"/>
    </source>
</evidence>
<evidence type="ECO:0000259" key="6">
    <source>
        <dbReference type="PROSITE" id="PS50109"/>
    </source>
</evidence>
<dbReference type="InterPro" id="IPR005467">
    <property type="entry name" value="His_kinase_dom"/>
</dbReference>
<accession>A0ABZ1ALP9</accession>
<dbReference type="CDD" id="cd00082">
    <property type="entry name" value="HisKA"/>
    <property type="match status" value="1"/>
</dbReference>
<dbReference type="PANTHER" id="PTHR43065:SF42">
    <property type="entry name" value="TWO-COMPONENT SENSOR PPRA"/>
    <property type="match status" value="1"/>
</dbReference>
<evidence type="ECO:0000313" key="9">
    <source>
        <dbReference type="Proteomes" id="UP001626593"/>
    </source>
</evidence>
<dbReference type="EMBL" id="CP141259">
    <property type="protein sequence ID" value="WRL46795.1"/>
    <property type="molecule type" value="Genomic_DNA"/>
</dbReference>
<dbReference type="SMART" id="SM00388">
    <property type="entry name" value="HisKA"/>
    <property type="match status" value="1"/>
</dbReference>
<dbReference type="Gene3D" id="1.10.287.130">
    <property type="match status" value="1"/>
</dbReference>
<dbReference type="PRINTS" id="PR00344">
    <property type="entry name" value="BCTRLSENSOR"/>
</dbReference>